<accession>A0A510WW84</accession>
<keyword evidence="2" id="KW-1185">Reference proteome</keyword>
<comment type="caution">
    <text evidence="1">The sequence shown here is derived from an EMBL/GenBank/DDBJ whole genome shotgun (WGS) entry which is preliminary data.</text>
</comment>
<reference evidence="1 2" key="1">
    <citation type="submission" date="2019-07" db="EMBL/GenBank/DDBJ databases">
        <title>Whole genome shotgun sequence of Lactobacillus aviarius subsp. aviarius NBRC 102162.</title>
        <authorList>
            <person name="Hosoyama A."/>
            <person name="Uohara A."/>
            <person name="Ohji S."/>
            <person name="Ichikawa N."/>
        </authorList>
    </citation>
    <scope>NUCLEOTIDE SEQUENCE [LARGE SCALE GENOMIC DNA]</scope>
    <source>
        <strain evidence="1 2">NBRC 102162</strain>
    </source>
</reference>
<dbReference type="RefSeq" id="WP_057827498.1">
    <property type="nucleotide sequence ID" value="NZ_BAAACL010000017.1"/>
</dbReference>
<dbReference type="EMBL" id="BJUI01000016">
    <property type="protein sequence ID" value="GEK42245.1"/>
    <property type="molecule type" value="Genomic_DNA"/>
</dbReference>
<evidence type="ECO:0000313" key="2">
    <source>
        <dbReference type="Proteomes" id="UP000321722"/>
    </source>
</evidence>
<evidence type="ECO:0000313" key="1">
    <source>
        <dbReference type="EMBL" id="GEK42245.1"/>
    </source>
</evidence>
<protein>
    <submittedName>
        <fullName evidence="1">Uncharacterized protein</fullName>
    </submittedName>
</protein>
<dbReference type="Proteomes" id="UP000321722">
    <property type="component" value="Unassembled WGS sequence"/>
</dbReference>
<name>A0A510WW84_9LACO</name>
<dbReference type="GeneID" id="29933890"/>
<dbReference type="AlphaFoldDB" id="A0A510WW84"/>
<gene>
    <name evidence="1" type="ORF">LAV01_10770</name>
</gene>
<proteinExistence type="predicted"/>
<sequence length="104" mass="12383">MIAQKKPGNTEPNIMTNDFNSSNYFKKVHQIQVFRRELPLILERNPLEQRIELLEKMIPKIEIEQMAIFARQLQDAYIAVWYSENAGGNLWKRKKLSKKRIESH</sequence>
<organism evidence="1 2">
    <name type="scientific">Ligilactobacillus aviarius</name>
    <dbReference type="NCBI Taxonomy" id="1606"/>
    <lineage>
        <taxon>Bacteria</taxon>
        <taxon>Bacillati</taxon>
        <taxon>Bacillota</taxon>
        <taxon>Bacilli</taxon>
        <taxon>Lactobacillales</taxon>
        <taxon>Lactobacillaceae</taxon>
        <taxon>Ligilactobacillus</taxon>
    </lineage>
</organism>